<keyword evidence="15" id="KW-0964">Secreted</keyword>
<comment type="cofactor">
    <cofactor evidence="13 15">
        <name>heme b</name>
        <dbReference type="ChEBI" id="CHEBI:60344"/>
    </cofactor>
    <text evidence="13 15">Binds 1 heme b (iron(II)-protoporphyrin IX) group per subunit.</text>
</comment>
<evidence type="ECO:0000313" key="18">
    <source>
        <dbReference type="EMBL" id="TKR98767.1"/>
    </source>
</evidence>
<comment type="similarity">
    <text evidence="15">Belongs to the peroxidase family. Classical plant (class III) peroxidase subfamily.</text>
</comment>
<evidence type="ECO:0000256" key="5">
    <source>
        <dbReference type="ARBA" id="ARBA00022617"/>
    </source>
</evidence>
<dbReference type="GO" id="GO:0020037">
    <property type="term" value="F:heme binding"/>
    <property type="evidence" value="ECO:0007669"/>
    <property type="project" value="UniProtKB-UniRule"/>
</dbReference>
<keyword evidence="8 15" id="KW-0560">Oxidoreductase</keyword>
<evidence type="ECO:0000256" key="4">
    <source>
        <dbReference type="ARBA" id="ARBA00022559"/>
    </source>
</evidence>
<dbReference type="GO" id="GO:0005576">
    <property type="term" value="C:extracellular region"/>
    <property type="evidence" value="ECO:0007669"/>
    <property type="project" value="UniProtKB-SubCell"/>
</dbReference>
<evidence type="ECO:0000256" key="14">
    <source>
        <dbReference type="PIRSR" id="PIRSR600823-5"/>
    </source>
</evidence>
<feature type="domain" description="Plant heme peroxidase family profile" evidence="17">
    <location>
        <begin position="197"/>
        <end position="324"/>
    </location>
</feature>
<feature type="binding site" evidence="13">
    <location>
        <position position="66"/>
    </location>
    <ligand>
        <name>Ca(2+)</name>
        <dbReference type="ChEBI" id="CHEBI:29108"/>
        <label>2</label>
    </ligand>
</feature>
<dbReference type="EMBL" id="RCHU01000660">
    <property type="protein sequence ID" value="TKR98767.1"/>
    <property type="molecule type" value="Genomic_DNA"/>
</dbReference>
<comment type="cofactor">
    <cofactor evidence="13 15">
        <name>Ca(2+)</name>
        <dbReference type="ChEBI" id="CHEBI:29108"/>
    </cofactor>
    <text evidence="13 15">Binds 2 calcium ions per subunit.</text>
</comment>
<evidence type="ECO:0000256" key="1">
    <source>
        <dbReference type="ARBA" id="ARBA00000189"/>
    </source>
</evidence>
<dbReference type="PANTHER" id="PTHR31388:SF270">
    <property type="entry name" value="PEROXIDASE 22-RELATED"/>
    <property type="match status" value="1"/>
</dbReference>
<keyword evidence="9 13" id="KW-0408">Iron</keyword>
<evidence type="ECO:0000256" key="6">
    <source>
        <dbReference type="ARBA" id="ARBA00022723"/>
    </source>
</evidence>
<proteinExistence type="inferred from homology"/>
<dbReference type="PRINTS" id="PR00458">
    <property type="entry name" value="PEROXIDASE"/>
</dbReference>
<feature type="region of interest" description="Disordered" evidence="16">
    <location>
        <begin position="286"/>
        <end position="324"/>
    </location>
</feature>
<evidence type="ECO:0000256" key="16">
    <source>
        <dbReference type="SAM" id="MobiDB-lite"/>
    </source>
</evidence>
<dbReference type="GO" id="GO:0140825">
    <property type="term" value="F:lactoperoxidase activity"/>
    <property type="evidence" value="ECO:0007669"/>
    <property type="project" value="UniProtKB-EC"/>
</dbReference>
<comment type="subcellular location">
    <subcellularLocation>
        <location evidence="15">Secreted</location>
    </subcellularLocation>
</comment>
<comment type="caution">
    <text evidence="18">The sequence shown here is derived from an EMBL/GenBank/DDBJ whole genome shotgun (WGS) entry which is preliminary data.</text>
</comment>
<dbReference type="Pfam" id="PF00141">
    <property type="entry name" value="peroxidase"/>
    <property type="match status" value="2"/>
</dbReference>
<reference evidence="18" key="1">
    <citation type="submission" date="2018-10" db="EMBL/GenBank/DDBJ databases">
        <title>Population genomic analysis revealed the cold adaptation of white poplar.</title>
        <authorList>
            <person name="Liu Y.-J."/>
        </authorList>
    </citation>
    <scope>NUCLEOTIDE SEQUENCE [LARGE SCALE GENOMIC DNA]</scope>
    <source>
        <strain evidence="18">PAL-ZL1</strain>
    </source>
</reference>
<sequence length="324" mass="35600">MGENVTNIVRNGRRDILKVDYVDELRPTKRVFVRNPIISLQVGSGKPSCKKTMESEENLIATGAHTFGRAQCLNFISRLYNFSGSGNPDPTLNTTYLAALQQLCPQAGNRSVLTNLDRTTADTFDGNYFSNLQTNEGLLQSDQELFSTTGADTIAIVNNFSGNQTAFFESFVVSMIRMGNISPLTGTDGEIRLNCRIVNNSTGSNALLFGGPSWESFLGRKDGLTACQTGANKALPSPFDPLLAIASIFAAVGLDSRDQVALSGAHSFGRVRCLFLTPRLYDFNNTRKPDPTLSRTTEDTPEIMSSRWKWDSARQPRPNNSEYI</sequence>
<evidence type="ECO:0000256" key="12">
    <source>
        <dbReference type="ARBA" id="ARBA00023324"/>
    </source>
</evidence>
<keyword evidence="11" id="KW-0325">Glycoprotein</keyword>
<evidence type="ECO:0000256" key="15">
    <source>
        <dbReference type="RuleBase" id="RU362060"/>
    </source>
</evidence>
<dbReference type="Gene3D" id="1.10.420.10">
    <property type="entry name" value="Peroxidase, domain 2"/>
    <property type="match status" value="2"/>
</dbReference>
<dbReference type="SUPFAM" id="SSF48113">
    <property type="entry name" value="Heme-dependent peroxidases"/>
    <property type="match status" value="2"/>
</dbReference>
<dbReference type="STRING" id="43335.A0A4U5PNG2"/>
<feature type="disulfide bond" evidence="14">
    <location>
        <begin position="72"/>
        <end position="104"/>
    </location>
</feature>
<keyword evidence="4 15" id="KW-0575">Peroxidase</keyword>
<comment type="function">
    <text evidence="2">Removal of H(2)O(2), oxidation of toxic reductants, biosynthesis and degradation of lignin, suberization, auxin catabolism, response to environmental stresses such as wounding, pathogen attack and oxidative stress. These functions might be dependent on each isozyme/isoform in each plant tissue.</text>
</comment>
<evidence type="ECO:0000256" key="8">
    <source>
        <dbReference type="ARBA" id="ARBA00023002"/>
    </source>
</evidence>
<dbReference type="AlphaFoldDB" id="A0A4U5PNG2"/>
<evidence type="ECO:0000259" key="17">
    <source>
        <dbReference type="PROSITE" id="PS50873"/>
    </source>
</evidence>
<comment type="catalytic activity">
    <reaction evidence="1 15">
        <text>2 a phenolic donor + H2O2 = 2 a phenolic radical donor + 2 H2O</text>
        <dbReference type="Rhea" id="RHEA:56136"/>
        <dbReference type="ChEBI" id="CHEBI:15377"/>
        <dbReference type="ChEBI" id="CHEBI:16240"/>
        <dbReference type="ChEBI" id="CHEBI:139520"/>
        <dbReference type="ChEBI" id="CHEBI:139521"/>
        <dbReference type="EC" id="1.11.1.7"/>
    </reaction>
</comment>
<feature type="binding site" evidence="13">
    <location>
        <position position="120"/>
    </location>
    <ligand>
        <name>Ca(2+)</name>
        <dbReference type="ChEBI" id="CHEBI:29108"/>
        <label>2</label>
    </ligand>
</feature>
<keyword evidence="10 14" id="KW-1015">Disulfide bond</keyword>
<feature type="binding site" description="axial binding residue" evidence="13">
    <location>
        <position position="65"/>
    </location>
    <ligand>
        <name>heme b</name>
        <dbReference type="ChEBI" id="CHEBI:60344"/>
    </ligand>
    <ligandPart>
        <name>Fe</name>
        <dbReference type="ChEBI" id="CHEBI:18248"/>
    </ligandPart>
</feature>
<evidence type="ECO:0000256" key="13">
    <source>
        <dbReference type="PIRSR" id="PIRSR600823-3"/>
    </source>
</evidence>
<accession>A0A4U5PNG2</accession>
<evidence type="ECO:0000256" key="2">
    <source>
        <dbReference type="ARBA" id="ARBA00002322"/>
    </source>
</evidence>
<dbReference type="GO" id="GO:0006979">
    <property type="term" value="P:response to oxidative stress"/>
    <property type="evidence" value="ECO:0007669"/>
    <property type="project" value="UniProtKB-UniRule"/>
</dbReference>
<name>A0A4U5PNG2_POPAL</name>
<keyword evidence="7 13" id="KW-0106">Calcium</keyword>
<dbReference type="FunFam" id="1.10.420.10:FF:000001">
    <property type="entry name" value="Peroxidase"/>
    <property type="match status" value="1"/>
</dbReference>
<keyword evidence="12 15" id="KW-0376">Hydrogen peroxide</keyword>
<protein>
    <recommendedName>
        <fullName evidence="3 15">Peroxidase</fullName>
        <ecNumber evidence="3 15">1.11.1.7</ecNumber>
    </recommendedName>
</protein>
<keyword evidence="6 13" id="KW-0479">Metal-binding</keyword>
<gene>
    <name evidence="18" type="ORF">D5086_0000199280</name>
</gene>
<evidence type="ECO:0000256" key="7">
    <source>
        <dbReference type="ARBA" id="ARBA00022837"/>
    </source>
</evidence>
<evidence type="ECO:0000256" key="3">
    <source>
        <dbReference type="ARBA" id="ARBA00012313"/>
    </source>
</evidence>
<dbReference type="InterPro" id="IPR000823">
    <property type="entry name" value="Peroxidase_pln"/>
</dbReference>
<feature type="binding site" evidence="13">
    <location>
        <position position="125"/>
    </location>
    <ligand>
        <name>Ca(2+)</name>
        <dbReference type="ChEBI" id="CHEBI:29108"/>
        <label>2</label>
    </ligand>
</feature>
<dbReference type="Gene3D" id="1.10.520.10">
    <property type="match status" value="2"/>
</dbReference>
<evidence type="ECO:0000256" key="10">
    <source>
        <dbReference type="ARBA" id="ARBA00023157"/>
    </source>
</evidence>
<dbReference type="InterPro" id="IPR002016">
    <property type="entry name" value="Haem_peroxidase"/>
</dbReference>
<dbReference type="GO" id="GO:0046872">
    <property type="term" value="F:metal ion binding"/>
    <property type="evidence" value="ECO:0007669"/>
    <property type="project" value="UniProtKB-UniRule"/>
</dbReference>
<evidence type="ECO:0000256" key="11">
    <source>
        <dbReference type="ARBA" id="ARBA00023180"/>
    </source>
</evidence>
<dbReference type="InterPro" id="IPR010255">
    <property type="entry name" value="Haem_peroxidase_sf"/>
</dbReference>
<dbReference type="PRINTS" id="PR00461">
    <property type="entry name" value="PLPEROXIDASE"/>
</dbReference>
<evidence type="ECO:0000256" key="9">
    <source>
        <dbReference type="ARBA" id="ARBA00023004"/>
    </source>
</evidence>
<dbReference type="GO" id="GO:0042744">
    <property type="term" value="P:hydrogen peroxide catabolic process"/>
    <property type="evidence" value="ECO:0007669"/>
    <property type="project" value="UniProtKB-KW"/>
</dbReference>
<feature type="domain" description="Plant heme peroxidase family profile" evidence="17">
    <location>
        <begin position="1"/>
        <end position="199"/>
    </location>
</feature>
<dbReference type="PANTHER" id="PTHR31388">
    <property type="entry name" value="PEROXIDASE 72-RELATED"/>
    <property type="match status" value="1"/>
</dbReference>
<dbReference type="EC" id="1.11.1.7" evidence="3 15"/>
<keyword evidence="5 15" id="KW-0349">Heme</keyword>
<feature type="binding site" evidence="13">
    <location>
        <position position="117"/>
    </location>
    <ligand>
        <name>Ca(2+)</name>
        <dbReference type="ChEBI" id="CHEBI:29108"/>
        <label>2</label>
    </ligand>
</feature>
<organism evidence="18">
    <name type="scientific">Populus alba</name>
    <name type="common">White poplar</name>
    <dbReference type="NCBI Taxonomy" id="43335"/>
    <lineage>
        <taxon>Eukaryota</taxon>
        <taxon>Viridiplantae</taxon>
        <taxon>Streptophyta</taxon>
        <taxon>Embryophyta</taxon>
        <taxon>Tracheophyta</taxon>
        <taxon>Spermatophyta</taxon>
        <taxon>Magnoliopsida</taxon>
        <taxon>eudicotyledons</taxon>
        <taxon>Gunneridae</taxon>
        <taxon>Pentapetalae</taxon>
        <taxon>rosids</taxon>
        <taxon>fabids</taxon>
        <taxon>Malpighiales</taxon>
        <taxon>Salicaceae</taxon>
        <taxon>Saliceae</taxon>
        <taxon>Populus</taxon>
    </lineage>
</organism>
<dbReference type="PROSITE" id="PS50873">
    <property type="entry name" value="PEROXIDASE_4"/>
    <property type="match status" value="2"/>
</dbReference>